<dbReference type="Proteomes" id="UP000886998">
    <property type="component" value="Unassembled WGS sequence"/>
</dbReference>
<dbReference type="EMBL" id="BMAV01010667">
    <property type="protein sequence ID" value="GFY55932.1"/>
    <property type="molecule type" value="Genomic_DNA"/>
</dbReference>
<organism evidence="1 2">
    <name type="scientific">Trichonephila inaurata madagascariensis</name>
    <dbReference type="NCBI Taxonomy" id="2747483"/>
    <lineage>
        <taxon>Eukaryota</taxon>
        <taxon>Metazoa</taxon>
        <taxon>Ecdysozoa</taxon>
        <taxon>Arthropoda</taxon>
        <taxon>Chelicerata</taxon>
        <taxon>Arachnida</taxon>
        <taxon>Araneae</taxon>
        <taxon>Araneomorphae</taxon>
        <taxon>Entelegynae</taxon>
        <taxon>Araneoidea</taxon>
        <taxon>Nephilidae</taxon>
        <taxon>Trichonephila</taxon>
        <taxon>Trichonephila inaurata</taxon>
    </lineage>
</organism>
<dbReference type="AlphaFoldDB" id="A0A8X6XNM1"/>
<keyword evidence="2" id="KW-1185">Reference proteome</keyword>
<accession>A0A8X6XNM1</accession>
<dbReference type="SUPFAM" id="SSF52540">
    <property type="entry name" value="P-loop containing nucleoside triphosphate hydrolases"/>
    <property type="match status" value="1"/>
</dbReference>
<dbReference type="OrthoDB" id="6141723at2759"/>
<evidence type="ECO:0000313" key="1">
    <source>
        <dbReference type="EMBL" id="GFY55932.1"/>
    </source>
</evidence>
<name>A0A8X6XNM1_9ARAC</name>
<gene>
    <name evidence="1" type="ORF">TNIN_148061</name>
</gene>
<reference evidence="1" key="1">
    <citation type="submission" date="2020-08" db="EMBL/GenBank/DDBJ databases">
        <title>Multicomponent nature underlies the extraordinary mechanical properties of spider dragline silk.</title>
        <authorList>
            <person name="Kono N."/>
            <person name="Nakamura H."/>
            <person name="Mori M."/>
            <person name="Yoshida Y."/>
            <person name="Ohtoshi R."/>
            <person name="Malay A.D."/>
            <person name="Moran D.A.P."/>
            <person name="Tomita M."/>
            <person name="Numata K."/>
            <person name="Arakawa K."/>
        </authorList>
    </citation>
    <scope>NUCLEOTIDE SEQUENCE</scope>
</reference>
<dbReference type="InterPro" id="IPR027417">
    <property type="entry name" value="P-loop_NTPase"/>
</dbReference>
<proteinExistence type="predicted"/>
<protein>
    <submittedName>
        <fullName evidence="1">Uncharacterized protein</fullName>
    </submittedName>
</protein>
<sequence length="94" mass="10255">MITANIDVADGLANGTLGKLVGKSNWLLKVAGYANAKGIGREMVPINRRSATVPLNQSRSIHAKRNNFPLKPACSLTIHKSQGRTFDEIVYKYS</sequence>
<evidence type="ECO:0000313" key="2">
    <source>
        <dbReference type="Proteomes" id="UP000886998"/>
    </source>
</evidence>
<comment type="caution">
    <text evidence="1">The sequence shown here is derived from an EMBL/GenBank/DDBJ whole genome shotgun (WGS) entry which is preliminary data.</text>
</comment>